<reference evidence="2" key="1">
    <citation type="submission" date="2020-06" db="EMBL/GenBank/DDBJ databases">
        <authorList>
            <person name="Li T."/>
            <person name="Hu X."/>
            <person name="Zhang T."/>
            <person name="Song X."/>
            <person name="Zhang H."/>
            <person name="Dai N."/>
            <person name="Sheng W."/>
            <person name="Hou X."/>
            <person name="Wei L."/>
        </authorList>
    </citation>
    <scope>NUCLEOTIDE SEQUENCE</scope>
    <source>
        <strain evidence="2">G02</strain>
        <tissue evidence="2">Leaf</tissue>
    </source>
</reference>
<evidence type="ECO:0000313" key="2">
    <source>
        <dbReference type="EMBL" id="KAL0288256.1"/>
    </source>
</evidence>
<feature type="signal peptide" evidence="1">
    <location>
        <begin position="1"/>
        <end position="21"/>
    </location>
</feature>
<evidence type="ECO:0000256" key="1">
    <source>
        <dbReference type="SAM" id="SignalP"/>
    </source>
</evidence>
<organism evidence="2">
    <name type="scientific">Sesamum radiatum</name>
    <name type="common">Black benniseed</name>
    <dbReference type="NCBI Taxonomy" id="300843"/>
    <lineage>
        <taxon>Eukaryota</taxon>
        <taxon>Viridiplantae</taxon>
        <taxon>Streptophyta</taxon>
        <taxon>Embryophyta</taxon>
        <taxon>Tracheophyta</taxon>
        <taxon>Spermatophyta</taxon>
        <taxon>Magnoliopsida</taxon>
        <taxon>eudicotyledons</taxon>
        <taxon>Gunneridae</taxon>
        <taxon>Pentapetalae</taxon>
        <taxon>asterids</taxon>
        <taxon>lamiids</taxon>
        <taxon>Lamiales</taxon>
        <taxon>Pedaliaceae</taxon>
        <taxon>Sesamum</taxon>
    </lineage>
</organism>
<feature type="chain" id="PRO_5043946316" evidence="1">
    <location>
        <begin position="22"/>
        <end position="137"/>
    </location>
</feature>
<name>A0AAW2J138_SESRA</name>
<proteinExistence type="predicted"/>
<comment type="caution">
    <text evidence="2">The sequence shown here is derived from an EMBL/GenBank/DDBJ whole genome shotgun (WGS) entry which is preliminary data.</text>
</comment>
<reference evidence="2" key="2">
    <citation type="journal article" date="2024" name="Plant">
        <title>Genomic evolution and insights into agronomic trait innovations of Sesamum species.</title>
        <authorList>
            <person name="Miao H."/>
            <person name="Wang L."/>
            <person name="Qu L."/>
            <person name="Liu H."/>
            <person name="Sun Y."/>
            <person name="Le M."/>
            <person name="Wang Q."/>
            <person name="Wei S."/>
            <person name="Zheng Y."/>
            <person name="Lin W."/>
            <person name="Duan Y."/>
            <person name="Cao H."/>
            <person name="Xiong S."/>
            <person name="Wang X."/>
            <person name="Wei L."/>
            <person name="Li C."/>
            <person name="Ma Q."/>
            <person name="Ju M."/>
            <person name="Zhao R."/>
            <person name="Li G."/>
            <person name="Mu C."/>
            <person name="Tian Q."/>
            <person name="Mei H."/>
            <person name="Zhang T."/>
            <person name="Gao T."/>
            <person name="Zhang H."/>
        </authorList>
    </citation>
    <scope>NUCLEOTIDE SEQUENCE</scope>
    <source>
        <strain evidence="2">G02</strain>
    </source>
</reference>
<accession>A0AAW2J138</accession>
<dbReference type="EMBL" id="JACGWJ010000790">
    <property type="protein sequence ID" value="KAL0288256.1"/>
    <property type="molecule type" value="Genomic_DNA"/>
</dbReference>
<sequence>MQLGRVILLLLTKVYLMMVRGSCPVDAGTSSYVYGGSDPYNYDESGLADHFSNIVHAADQLGATAELVDIKADGHIFERIYDRISQWANRILPSDQTLPGDYYNAKKLVKNLGLPIEKIRVSKNDCLLYWKDGVDLE</sequence>
<dbReference type="AlphaFoldDB" id="A0AAW2J138"/>
<keyword evidence="1" id="KW-0732">Signal</keyword>
<protein>
    <submittedName>
        <fullName evidence="2">Uncharacterized protein</fullName>
    </submittedName>
</protein>
<gene>
    <name evidence="2" type="ORF">Sradi_7101200</name>
</gene>